<dbReference type="Pfam" id="PF01226">
    <property type="entry name" value="Form_Nir_trans"/>
    <property type="match status" value="1"/>
</dbReference>
<feature type="transmembrane region" description="Helical" evidence="6">
    <location>
        <begin position="186"/>
        <end position="214"/>
    </location>
</feature>
<evidence type="ECO:0000313" key="7">
    <source>
        <dbReference type="EMBL" id="MDW8801429.1"/>
    </source>
</evidence>
<evidence type="ECO:0000256" key="4">
    <source>
        <dbReference type="ARBA" id="ARBA00023136"/>
    </source>
</evidence>
<dbReference type="NCBIfam" id="TIGR00790">
    <property type="entry name" value="fnt"/>
    <property type="match status" value="1"/>
</dbReference>
<feature type="transmembrane region" description="Helical" evidence="6">
    <location>
        <begin position="226"/>
        <end position="251"/>
    </location>
</feature>
<gene>
    <name evidence="7" type="ORF">P8V03_09710</name>
</gene>
<evidence type="ECO:0000256" key="6">
    <source>
        <dbReference type="SAM" id="Phobius"/>
    </source>
</evidence>
<dbReference type="PROSITE" id="PS01006">
    <property type="entry name" value="FORMATE_NITRITE_TP_2"/>
    <property type="match status" value="1"/>
</dbReference>
<feature type="transmembrane region" description="Helical" evidence="6">
    <location>
        <begin position="104"/>
        <end position="132"/>
    </location>
</feature>
<keyword evidence="3 6" id="KW-1133">Transmembrane helix</keyword>
<evidence type="ECO:0000313" key="8">
    <source>
        <dbReference type="Proteomes" id="UP001281656"/>
    </source>
</evidence>
<proteinExistence type="inferred from homology"/>
<name>A0ABU4JTD3_9CLOT</name>
<feature type="transmembrane region" description="Helical" evidence="6">
    <location>
        <begin position="62"/>
        <end position="83"/>
    </location>
</feature>
<dbReference type="InterPro" id="IPR000292">
    <property type="entry name" value="For/NO2_transpt"/>
</dbReference>
<dbReference type="Proteomes" id="UP001281656">
    <property type="component" value="Unassembled WGS sequence"/>
</dbReference>
<comment type="similarity">
    <text evidence="5">Belongs to the FNT transporter (TC 1.A.16) family.</text>
</comment>
<sequence>MYSEEISKLSGAAVNKAALLKRSKGKYLVASALAGMFVGFGIILIFTIGGLLGAVNSPATKIVMGLSFGVALSLVLAAGSELFTGNNMIMIVGVLEKKVKSSDLWNIWIFSWIGNLVGSIVLAAMFVASGLSQGTTAEFILKTSAAKMGAPFMQLFFRGILCNILVCLAVWCFFKLKDEAAKLIMVFWCLFAFITSGFEHSIANMTLLSIALMIPHKAVVSLGGFAHNIIAVTLGNIIGGMLFVGIAYWYVSKKETEEINNKIA</sequence>
<organism evidence="7 8">
    <name type="scientific">Clostridium tanneri</name>
    <dbReference type="NCBI Taxonomy" id="3037988"/>
    <lineage>
        <taxon>Bacteria</taxon>
        <taxon>Bacillati</taxon>
        <taxon>Bacillota</taxon>
        <taxon>Clostridia</taxon>
        <taxon>Eubacteriales</taxon>
        <taxon>Clostridiaceae</taxon>
        <taxon>Clostridium</taxon>
    </lineage>
</organism>
<feature type="transmembrane region" description="Helical" evidence="6">
    <location>
        <begin position="152"/>
        <end position="174"/>
    </location>
</feature>
<dbReference type="InterPro" id="IPR023271">
    <property type="entry name" value="Aquaporin-like"/>
</dbReference>
<comment type="caution">
    <text evidence="7">The sequence shown here is derived from an EMBL/GenBank/DDBJ whole genome shotgun (WGS) entry which is preliminary data.</text>
</comment>
<keyword evidence="2 6" id="KW-0812">Transmembrane</keyword>
<evidence type="ECO:0000256" key="1">
    <source>
        <dbReference type="ARBA" id="ARBA00004141"/>
    </source>
</evidence>
<evidence type="ECO:0000256" key="3">
    <source>
        <dbReference type="ARBA" id="ARBA00022989"/>
    </source>
</evidence>
<dbReference type="InterPro" id="IPR024002">
    <property type="entry name" value="For/NO2_transpt_CS"/>
</dbReference>
<dbReference type="Gene3D" id="1.20.1080.10">
    <property type="entry name" value="Glycerol uptake facilitator protein"/>
    <property type="match status" value="1"/>
</dbReference>
<comment type="subcellular location">
    <subcellularLocation>
        <location evidence="1">Membrane</location>
        <topology evidence="1">Multi-pass membrane protein</topology>
    </subcellularLocation>
</comment>
<keyword evidence="8" id="KW-1185">Reference proteome</keyword>
<dbReference type="EMBL" id="JARUJP010000009">
    <property type="protein sequence ID" value="MDW8801429.1"/>
    <property type="molecule type" value="Genomic_DNA"/>
</dbReference>
<evidence type="ECO:0000256" key="2">
    <source>
        <dbReference type="ARBA" id="ARBA00022692"/>
    </source>
</evidence>
<dbReference type="PANTHER" id="PTHR30520:SF8">
    <property type="entry name" value="NITRITE TRANSPORTER NIRC"/>
    <property type="match status" value="1"/>
</dbReference>
<dbReference type="RefSeq" id="WP_318798012.1">
    <property type="nucleotide sequence ID" value="NZ_JARUJP010000009.1"/>
</dbReference>
<dbReference type="PANTHER" id="PTHR30520">
    <property type="entry name" value="FORMATE TRANSPORTER-RELATED"/>
    <property type="match status" value="1"/>
</dbReference>
<accession>A0ABU4JTD3</accession>
<keyword evidence="4 6" id="KW-0472">Membrane</keyword>
<reference evidence="7 8" key="1">
    <citation type="submission" date="2023-04" db="EMBL/GenBank/DDBJ databases">
        <title>Clostridium tannerae sp. nov., isolated from the fecal material of an alpaca.</title>
        <authorList>
            <person name="Miller S."/>
            <person name="Hendry M."/>
            <person name="King J."/>
            <person name="Sankaranarayanan K."/>
            <person name="Lawson P.A."/>
        </authorList>
    </citation>
    <scope>NUCLEOTIDE SEQUENCE [LARGE SCALE GENOMIC DNA]</scope>
    <source>
        <strain evidence="7 8">A1-XYC3</strain>
    </source>
</reference>
<protein>
    <submittedName>
        <fullName evidence="7">Formate/nitrite transporter family protein</fullName>
    </submittedName>
</protein>
<evidence type="ECO:0000256" key="5">
    <source>
        <dbReference type="ARBA" id="ARBA00049660"/>
    </source>
</evidence>
<feature type="transmembrane region" description="Helical" evidence="6">
    <location>
        <begin position="27"/>
        <end position="50"/>
    </location>
</feature>